<proteinExistence type="inferred from homology"/>
<evidence type="ECO:0000256" key="1">
    <source>
        <dbReference type="ARBA" id="ARBA00000798"/>
    </source>
</evidence>
<accession>A0A1B9ADS9</accession>
<dbReference type="EMBL" id="MAYT01000030">
    <property type="protein sequence ID" value="OCA81995.1"/>
    <property type="molecule type" value="Genomic_DNA"/>
</dbReference>
<dbReference type="SUPFAM" id="SSF56024">
    <property type="entry name" value="Phospholipase D/nuclease"/>
    <property type="match status" value="2"/>
</dbReference>
<gene>
    <name evidence="9" type="ORF">A8F95_14895</name>
</gene>
<dbReference type="PANTHER" id="PTHR43856:SF1">
    <property type="entry name" value="MITOCHONDRIAL CARDIOLIPIN HYDROLASE"/>
    <property type="match status" value="1"/>
</dbReference>
<name>A0A1B9ADS9_9BACI</name>
<dbReference type="GO" id="GO:0016891">
    <property type="term" value="F:RNA endonuclease activity producing 5'-phosphomonoesters, hydrolytic mechanism"/>
    <property type="evidence" value="ECO:0007669"/>
    <property type="project" value="TreeGrafter"/>
</dbReference>
<comment type="similarity">
    <text evidence="2">Belongs to the phospholipase D family.</text>
</comment>
<keyword evidence="4" id="KW-0378">Hydrolase</keyword>
<dbReference type="RefSeq" id="WP_065411888.1">
    <property type="nucleotide sequence ID" value="NZ_MAYT01000030.1"/>
</dbReference>
<dbReference type="GO" id="GO:0016042">
    <property type="term" value="P:lipid catabolic process"/>
    <property type="evidence" value="ECO:0007669"/>
    <property type="project" value="UniProtKB-KW"/>
</dbReference>
<protein>
    <recommendedName>
        <fullName evidence="3">phospholipase D</fullName>
        <ecNumber evidence="3">3.1.4.4</ecNumber>
    </recommendedName>
</protein>
<dbReference type="Proteomes" id="UP000092578">
    <property type="component" value="Unassembled WGS sequence"/>
</dbReference>
<feature type="transmembrane region" description="Helical" evidence="7">
    <location>
        <begin position="9"/>
        <end position="28"/>
    </location>
</feature>
<dbReference type="Gene3D" id="3.30.870.10">
    <property type="entry name" value="Endonuclease Chain A"/>
    <property type="match status" value="2"/>
</dbReference>
<keyword evidence="7" id="KW-0472">Membrane</keyword>
<keyword evidence="10" id="KW-1185">Reference proteome</keyword>
<sequence length="476" mass="54809">MDKKITKKRLLIIILLSVYLITMLFHVYKPLPEHISYESPVYQVGADQVDFYYNVSGKVGEEKVFTEQIFKRTQEIIDEADQFIVLDFFLFNSYHEKNKEFPNITEKITEALIKKKQANPHMDIILISDEVNTSYNSHKTPEFEEMKKNGIKVIVTDTKTLRDSTPIYSAVWRMFFQWFGDKGTGWLPNGLAETAPDMTVRSYLKLFNIKANHRKTIATEKTTLVTSSNPHDESAYFANTAYEVKGALMNDLLVSEKAAADTRRNIPFPQPVHQKTGKGEIKVQLLTEGKIAKAVKQEITKAKKGEEIWLAMFYLADRDIVDALTDAANRGVKVNMILDTNKNSFGKKKTGLPNIPMSEELREDSHGKIHIRWFAPEPEQFHTKMIYIKKKNSGTIISGSANYTSRNLNNFNLETDVKITGPRSAKAIKETERYFERLWQNEGAEYTTNYEEHYEKTAGIKRVIYTIQKLLHLTTY</sequence>
<dbReference type="InterPro" id="IPR025202">
    <property type="entry name" value="PLD-like_dom"/>
</dbReference>
<reference evidence="10" key="1">
    <citation type="submission" date="2016-05" db="EMBL/GenBank/DDBJ databases">
        <authorList>
            <person name="Liu B."/>
            <person name="Wang J."/>
            <person name="Zhu Y."/>
            <person name="Liu G."/>
            <person name="Chen Q."/>
            <person name="Chen Z."/>
            <person name="Lan J."/>
            <person name="Che J."/>
            <person name="Ge C."/>
            <person name="Shi H."/>
            <person name="Pan Z."/>
            <person name="Liu X."/>
        </authorList>
    </citation>
    <scope>NUCLEOTIDE SEQUENCE [LARGE SCALE GENOMIC DNA]</scope>
    <source>
        <strain evidence="10">FJAT-27215</strain>
    </source>
</reference>
<keyword evidence="6" id="KW-0443">Lipid metabolism</keyword>
<keyword evidence="5" id="KW-0442">Lipid degradation</keyword>
<evidence type="ECO:0000256" key="3">
    <source>
        <dbReference type="ARBA" id="ARBA00012027"/>
    </source>
</evidence>
<evidence type="ECO:0000313" key="9">
    <source>
        <dbReference type="EMBL" id="OCA81995.1"/>
    </source>
</evidence>
<evidence type="ECO:0000256" key="5">
    <source>
        <dbReference type="ARBA" id="ARBA00022963"/>
    </source>
</evidence>
<dbReference type="PANTHER" id="PTHR43856">
    <property type="entry name" value="CARDIOLIPIN HYDROLASE"/>
    <property type="match status" value="1"/>
</dbReference>
<dbReference type="GO" id="GO:0004630">
    <property type="term" value="F:phospholipase D activity"/>
    <property type="evidence" value="ECO:0007669"/>
    <property type="project" value="UniProtKB-EC"/>
</dbReference>
<dbReference type="CDD" id="cd09130">
    <property type="entry name" value="PLDc_unchar2_2"/>
    <property type="match status" value="1"/>
</dbReference>
<dbReference type="InterPro" id="IPR051406">
    <property type="entry name" value="PLD_domain"/>
</dbReference>
<evidence type="ECO:0000259" key="8">
    <source>
        <dbReference type="Pfam" id="PF13091"/>
    </source>
</evidence>
<dbReference type="AlphaFoldDB" id="A0A1B9ADS9"/>
<feature type="domain" description="Phospholipase D-like" evidence="8">
    <location>
        <begin position="296"/>
        <end position="439"/>
    </location>
</feature>
<comment type="caution">
    <text evidence="9">The sequence shown here is derived from an EMBL/GenBank/DDBJ whole genome shotgun (WGS) entry which is preliminary data.</text>
</comment>
<comment type="catalytic activity">
    <reaction evidence="1">
        <text>a 1,2-diacyl-sn-glycero-3-phosphocholine + H2O = a 1,2-diacyl-sn-glycero-3-phosphate + choline + H(+)</text>
        <dbReference type="Rhea" id="RHEA:14445"/>
        <dbReference type="ChEBI" id="CHEBI:15354"/>
        <dbReference type="ChEBI" id="CHEBI:15377"/>
        <dbReference type="ChEBI" id="CHEBI:15378"/>
        <dbReference type="ChEBI" id="CHEBI:57643"/>
        <dbReference type="ChEBI" id="CHEBI:58608"/>
        <dbReference type="EC" id="3.1.4.4"/>
    </reaction>
</comment>
<evidence type="ECO:0000256" key="7">
    <source>
        <dbReference type="SAM" id="Phobius"/>
    </source>
</evidence>
<organism evidence="9 10">
    <name type="scientific">Pseudobacillus wudalianchiensis</name>
    <dbReference type="NCBI Taxonomy" id="1743143"/>
    <lineage>
        <taxon>Bacteria</taxon>
        <taxon>Bacillati</taxon>
        <taxon>Bacillota</taxon>
        <taxon>Bacilli</taxon>
        <taxon>Bacillales</taxon>
        <taxon>Bacillaceae</taxon>
        <taxon>Pseudobacillus</taxon>
    </lineage>
</organism>
<evidence type="ECO:0000313" key="10">
    <source>
        <dbReference type="Proteomes" id="UP000092578"/>
    </source>
</evidence>
<evidence type="ECO:0000256" key="6">
    <source>
        <dbReference type="ARBA" id="ARBA00023098"/>
    </source>
</evidence>
<evidence type="ECO:0000256" key="4">
    <source>
        <dbReference type="ARBA" id="ARBA00022801"/>
    </source>
</evidence>
<evidence type="ECO:0000256" key="2">
    <source>
        <dbReference type="ARBA" id="ARBA00008664"/>
    </source>
</evidence>
<dbReference type="Pfam" id="PF13091">
    <property type="entry name" value="PLDc_2"/>
    <property type="match status" value="1"/>
</dbReference>
<dbReference type="EC" id="3.1.4.4" evidence="3"/>
<keyword evidence="7" id="KW-0812">Transmembrane</keyword>
<keyword evidence="7" id="KW-1133">Transmembrane helix</keyword>
<dbReference type="CDD" id="cd09129">
    <property type="entry name" value="PLDc_unchar2_1"/>
    <property type="match status" value="1"/>
</dbReference>